<dbReference type="Pfam" id="PF10609">
    <property type="entry name" value="ParA"/>
    <property type="match status" value="1"/>
</dbReference>
<evidence type="ECO:0000256" key="10">
    <source>
        <dbReference type="ARBA" id="ARBA00023136"/>
    </source>
</evidence>
<evidence type="ECO:0000256" key="1">
    <source>
        <dbReference type="ARBA" id="ARBA00004651"/>
    </source>
</evidence>
<keyword evidence="7" id="KW-0418">Kinase</keyword>
<keyword evidence="8" id="KW-0067">ATP-binding</keyword>
<dbReference type="EMBL" id="CP002629">
    <property type="protein sequence ID" value="AEB09606.1"/>
    <property type="molecule type" value="Genomic_DNA"/>
</dbReference>
<comment type="subcellular location">
    <subcellularLocation>
        <location evidence="1">Cell membrane</location>
        <topology evidence="1">Multi-pass membrane protein</topology>
    </subcellularLocation>
</comment>
<dbReference type="eggNOG" id="COG0489">
    <property type="taxonomic scope" value="Bacteria"/>
</dbReference>
<keyword evidence="18" id="KW-1185">Reference proteome</keyword>
<evidence type="ECO:0000256" key="5">
    <source>
        <dbReference type="ARBA" id="ARBA00022692"/>
    </source>
</evidence>
<dbReference type="InterPro" id="IPR033756">
    <property type="entry name" value="YlxH/NBP35"/>
</dbReference>
<sequence>MADELVSSETYLAAPHPGRTLHDYLRIIIRRRWVVLSVFLVLVATTALYSFTATPIYQATVQLLIERQQPQIFDTRDAAAAQMKSEEFYQTQYKLLESLALAKKVADKLHLAQHPQFAKIFENLPPEADKTQQRQAEEHLVNAVQSQIEVKPIRNSSLVDVSFSSPDKELAARVVNTLAQAYIEKSLDLRYAASQEAGQWLQQKLVEARRKLEDSEGKLNQYKKDQGIVALEDKETITAQKLEQLNRELVAAQTRRLEAETRFQEVSAGRPIPEVLNNPLIQTLKGEEAKTIAQISELSKKFGEKHPRMIQLQHEIAATRGKIAAETGYIVQSIKNAYNMAKNQEENLKQAMETHKDATQDLGERAIQYRVLLRDVETNRALYENMMKSLKETTATGNLPSTNIHIVYPAAVPDKPVKPKKVRNLALALFLGAFLGCAAAFGLESLDTTLKTPEEIEAWLEVPNLALIPHLEFSGAPEEVPEVVVHQEKQTLAAEAFRGLRTSILFSTPGQAPQIVLVTSAQPMEGKSLIAANLAAVMAHAKGDVLLLDADLRRPSQHQTFQLEKEPGLTNYLVGEVAELPVQRTAMPNLWVTSCGKLPPNPSELLGSARMQEFLAQARQRFAQIVIDSPPLLSVTDAAILATLTEGVLLVIKAETVPRKAAQEARNDLQEVKAPILGAVLNDVPLHRNGYYYYHQYYRYHYYYTSPDGVKTKRRSKATSTPGLLGYLKNRIGPGRGKKAS</sequence>
<dbReference type="InterPro" id="IPR005702">
    <property type="entry name" value="Wzc-like_C"/>
</dbReference>
<dbReference type="PANTHER" id="PTHR32309">
    <property type="entry name" value="TYROSINE-PROTEIN KINASE"/>
    <property type="match status" value="1"/>
</dbReference>
<keyword evidence="11" id="KW-0829">Tyrosine-protein kinase</keyword>
<dbReference type="GO" id="GO:0004715">
    <property type="term" value="F:non-membrane spanning protein tyrosine kinase activity"/>
    <property type="evidence" value="ECO:0007669"/>
    <property type="project" value="UniProtKB-EC"/>
</dbReference>
<dbReference type="HOGENOM" id="CLU_009912_2_1_7"/>
<dbReference type="RefSeq" id="WP_013706716.1">
    <property type="nucleotide sequence ID" value="NC_015388.1"/>
</dbReference>
<reference evidence="17 18" key="1">
    <citation type="journal article" date="2011" name="Stand. Genomic Sci.">
        <title>Complete genome sequence of the acetate-degrading sulfate reducer Desulfobacca acetoxidans type strain (ASRB2).</title>
        <authorList>
            <person name="Goker M."/>
            <person name="Teshima H."/>
            <person name="Lapidus A."/>
            <person name="Nolan M."/>
            <person name="Lucas S."/>
            <person name="Hammon N."/>
            <person name="Deshpande S."/>
            <person name="Cheng J.F."/>
            <person name="Tapia R."/>
            <person name="Han C."/>
            <person name="Goodwin L."/>
            <person name="Pitluck S."/>
            <person name="Huntemann M."/>
            <person name="Liolios K."/>
            <person name="Ivanova N."/>
            <person name="Pagani I."/>
            <person name="Mavromatis K."/>
            <person name="Ovchinikova G."/>
            <person name="Pati A."/>
            <person name="Chen A."/>
            <person name="Palaniappan K."/>
            <person name="Land M."/>
            <person name="Hauser L."/>
            <person name="Brambilla E.M."/>
            <person name="Rohde M."/>
            <person name="Spring S."/>
            <person name="Detter J.C."/>
            <person name="Woyke T."/>
            <person name="Bristow J."/>
            <person name="Eisen J.A."/>
            <person name="Markowitz V."/>
            <person name="Hugenholtz P."/>
            <person name="Kyrpides N.C."/>
            <person name="Klenk H.P."/>
        </authorList>
    </citation>
    <scope>NUCLEOTIDE SEQUENCE [LARGE SCALE GENOMIC DNA]</scope>
    <source>
        <strain evidence="18">ATCC 700848 / DSM 11109 / ASRB2</strain>
    </source>
</reference>
<dbReference type="SUPFAM" id="SSF52540">
    <property type="entry name" value="P-loop containing nucleoside triphosphate hydrolases"/>
    <property type="match status" value="1"/>
</dbReference>
<dbReference type="GO" id="GO:0042802">
    <property type="term" value="F:identical protein binding"/>
    <property type="evidence" value="ECO:0007669"/>
    <property type="project" value="UniProtKB-ARBA"/>
</dbReference>
<dbReference type="InterPro" id="IPR050445">
    <property type="entry name" value="Bact_polysacc_biosynth/exp"/>
</dbReference>
<feature type="domain" description="Tyrosine-protein kinase G-rich" evidence="16">
    <location>
        <begin position="372"/>
        <end position="441"/>
    </location>
</feature>
<dbReference type="Pfam" id="PF13807">
    <property type="entry name" value="GNVR"/>
    <property type="match status" value="1"/>
</dbReference>
<evidence type="ECO:0000259" key="15">
    <source>
        <dbReference type="Pfam" id="PF02706"/>
    </source>
</evidence>
<evidence type="ECO:0000256" key="7">
    <source>
        <dbReference type="ARBA" id="ARBA00022777"/>
    </source>
</evidence>
<dbReference type="GO" id="GO:0005524">
    <property type="term" value="F:ATP binding"/>
    <property type="evidence" value="ECO:0007669"/>
    <property type="project" value="UniProtKB-KW"/>
</dbReference>
<evidence type="ECO:0000256" key="14">
    <source>
        <dbReference type="SAM" id="Phobius"/>
    </source>
</evidence>
<dbReference type="STRING" id="880072.Desac_1766"/>
<organism evidence="17 18">
    <name type="scientific">Desulfobacca acetoxidans (strain ATCC 700848 / DSM 11109 / ASRB2)</name>
    <dbReference type="NCBI Taxonomy" id="880072"/>
    <lineage>
        <taxon>Bacteria</taxon>
        <taxon>Pseudomonadati</taxon>
        <taxon>Thermodesulfobacteriota</taxon>
        <taxon>Desulfobaccia</taxon>
        <taxon>Desulfobaccales</taxon>
        <taxon>Desulfobaccaceae</taxon>
        <taxon>Desulfobacca</taxon>
    </lineage>
</organism>
<comment type="catalytic activity">
    <reaction evidence="12">
        <text>L-tyrosyl-[protein] + ATP = O-phospho-L-tyrosyl-[protein] + ADP + H(+)</text>
        <dbReference type="Rhea" id="RHEA:10596"/>
        <dbReference type="Rhea" id="RHEA-COMP:10136"/>
        <dbReference type="Rhea" id="RHEA-COMP:20101"/>
        <dbReference type="ChEBI" id="CHEBI:15378"/>
        <dbReference type="ChEBI" id="CHEBI:30616"/>
        <dbReference type="ChEBI" id="CHEBI:46858"/>
        <dbReference type="ChEBI" id="CHEBI:61978"/>
        <dbReference type="ChEBI" id="CHEBI:456216"/>
    </reaction>
</comment>
<comment type="similarity">
    <text evidence="2">Belongs to the etk/wzc family.</text>
</comment>
<dbReference type="EC" id="2.7.10.2" evidence="17"/>
<dbReference type="Pfam" id="PF02706">
    <property type="entry name" value="Wzz"/>
    <property type="match status" value="1"/>
</dbReference>
<evidence type="ECO:0000256" key="12">
    <source>
        <dbReference type="ARBA" id="ARBA00053015"/>
    </source>
</evidence>
<feature type="coiled-coil region" evidence="13">
    <location>
        <begin position="331"/>
        <end position="393"/>
    </location>
</feature>
<keyword evidence="6" id="KW-0547">Nucleotide-binding</keyword>
<evidence type="ECO:0000256" key="9">
    <source>
        <dbReference type="ARBA" id="ARBA00022989"/>
    </source>
</evidence>
<evidence type="ECO:0000256" key="2">
    <source>
        <dbReference type="ARBA" id="ARBA00008883"/>
    </source>
</evidence>
<dbReference type="eggNOG" id="COG3206">
    <property type="taxonomic scope" value="Bacteria"/>
</dbReference>
<dbReference type="InterPro" id="IPR027417">
    <property type="entry name" value="P-loop_NTPase"/>
</dbReference>
<keyword evidence="3" id="KW-1003">Cell membrane</keyword>
<keyword evidence="4 17" id="KW-0808">Transferase</keyword>
<evidence type="ECO:0000259" key="16">
    <source>
        <dbReference type="Pfam" id="PF13807"/>
    </source>
</evidence>
<dbReference type="PANTHER" id="PTHR32309:SF13">
    <property type="entry name" value="FERRIC ENTEROBACTIN TRANSPORT PROTEIN FEPE"/>
    <property type="match status" value="1"/>
</dbReference>
<evidence type="ECO:0000256" key="8">
    <source>
        <dbReference type="ARBA" id="ARBA00022840"/>
    </source>
</evidence>
<dbReference type="AlphaFoldDB" id="F2NHY0"/>
<evidence type="ECO:0000256" key="3">
    <source>
        <dbReference type="ARBA" id="ARBA00022475"/>
    </source>
</evidence>
<feature type="domain" description="Polysaccharide chain length determinant N-terminal" evidence="15">
    <location>
        <begin position="21"/>
        <end position="109"/>
    </location>
</feature>
<protein>
    <submittedName>
        <fullName evidence="17">Capsular exopolysaccharide family</fullName>
        <ecNumber evidence="17">2.7.10.2</ecNumber>
    </submittedName>
</protein>
<evidence type="ECO:0000256" key="13">
    <source>
        <dbReference type="SAM" id="Coils"/>
    </source>
</evidence>
<keyword evidence="10 14" id="KW-0472">Membrane</keyword>
<feature type="transmembrane region" description="Helical" evidence="14">
    <location>
        <begin position="33"/>
        <end position="51"/>
    </location>
</feature>
<dbReference type="Proteomes" id="UP000000483">
    <property type="component" value="Chromosome"/>
</dbReference>
<dbReference type="Gene3D" id="3.40.50.300">
    <property type="entry name" value="P-loop containing nucleotide triphosphate hydrolases"/>
    <property type="match status" value="1"/>
</dbReference>
<dbReference type="FunFam" id="3.40.50.300:FF:000527">
    <property type="entry name" value="Tyrosine-protein kinase etk"/>
    <property type="match status" value="1"/>
</dbReference>
<dbReference type="NCBIfam" id="TIGR01007">
    <property type="entry name" value="eps_fam"/>
    <property type="match status" value="1"/>
</dbReference>
<dbReference type="InterPro" id="IPR032807">
    <property type="entry name" value="GNVR"/>
</dbReference>
<gene>
    <name evidence="17" type="ordered locus">Desac_1766</name>
</gene>
<dbReference type="CDD" id="cd05387">
    <property type="entry name" value="BY-kinase"/>
    <property type="match status" value="1"/>
</dbReference>
<proteinExistence type="inferred from homology"/>
<evidence type="ECO:0000313" key="18">
    <source>
        <dbReference type="Proteomes" id="UP000000483"/>
    </source>
</evidence>
<name>F2NHY0_DESAR</name>
<evidence type="ECO:0000256" key="11">
    <source>
        <dbReference type="ARBA" id="ARBA00023137"/>
    </source>
</evidence>
<keyword evidence="9 14" id="KW-1133">Transmembrane helix</keyword>
<dbReference type="InterPro" id="IPR003856">
    <property type="entry name" value="LPS_length_determ_N"/>
</dbReference>
<feature type="coiled-coil region" evidence="13">
    <location>
        <begin position="205"/>
        <end position="262"/>
    </location>
</feature>
<evidence type="ECO:0000256" key="4">
    <source>
        <dbReference type="ARBA" id="ARBA00022679"/>
    </source>
</evidence>
<dbReference type="OrthoDB" id="9812433at2"/>
<reference evidence="18" key="2">
    <citation type="submission" date="2011-03" db="EMBL/GenBank/DDBJ databases">
        <title>The complete genome of Desulfobacca acetoxidans DSM 11109.</title>
        <authorList>
            <consortium name="US DOE Joint Genome Institute (JGI-PGF)"/>
            <person name="Lucas S."/>
            <person name="Copeland A."/>
            <person name="Lapidus A."/>
            <person name="Bruce D."/>
            <person name="Goodwin L."/>
            <person name="Pitluck S."/>
            <person name="Peters L."/>
            <person name="Kyrpides N."/>
            <person name="Mavromatis K."/>
            <person name="Ivanova N."/>
            <person name="Ovchinnikova G."/>
            <person name="Teshima H."/>
            <person name="Detter J.C."/>
            <person name="Han C."/>
            <person name="Land M."/>
            <person name="Hauser L."/>
            <person name="Markowitz V."/>
            <person name="Cheng J.-F."/>
            <person name="Hugenholtz P."/>
            <person name="Woyke T."/>
            <person name="Wu D."/>
            <person name="Spring S."/>
            <person name="Schueler E."/>
            <person name="Brambilla E."/>
            <person name="Klenk H.-P."/>
            <person name="Eisen J.A."/>
        </authorList>
    </citation>
    <scope>NUCLEOTIDE SEQUENCE [LARGE SCALE GENOMIC DNA]</scope>
    <source>
        <strain evidence="18">ATCC 700848 / DSM 11109 / ASRB2</strain>
    </source>
</reference>
<dbReference type="KEGG" id="dao:Desac_1766"/>
<keyword evidence="13" id="KW-0175">Coiled coil</keyword>
<evidence type="ECO:0000256" key="6">
    <source>
        <dbReference type="ARBA" id="ARBA00022741"/>
    </source>
</evidence>
<evidence type="ECO:0000313" key="17">
    <source>
        <dbReference type="EMBL" id="AEB09606.1"/>
    </source>
</evidence>
<accession>F2NHY0</accession>
<dbReference type="GO" id="GO:0005886">
    <property type="term" value="C:plasma membrane"/>
    <property type="evidence" value="ECO:0007669"/>
    <property type="project" value="UniProtKB-SubCell"/>
</dbReference>
<keyword evidence="5 14" id="KW-0812">Transmembrane</keyword>